<keyword evidence="6" id="KW-1185">Reference proteome</keyword>
<evidence type="ECO:0000259" key="4">
    <source>
        <dbReference type="PROSITE" id="PS51832"/>
    </source>
</evidence>
<sequence>MQTPHPPPGIPLQRLTAIAIVASMLLLTLALILQGQHGLRQALVAAATDDSQRLGSLIGERTQQLLSPARSALSLLRHDALSGADSLAARLPRLSLLAETLQIGPALSAVYIGYPDGDFLLLRRLEQDSDPQRQRLRAPAQARYLLQSIDRDAAGATHGEWHFYDSQLQLLERQIRPDYRYDPRSRPWYRQAMADTEAILTPPYLFFTTAQIGVSLAQRSLDGRMVIGMDAAVQDLSSQVRALRLTPGTLIAALDAQDQVFIHSEPQRLLIGDDPASVRLAKLDELQAPALSALQRLPADGRQVQAFSVEGHRWYGVRMPLTGLDSASKLLITIPEAELFLAARQLLLDKTLLAGLLLVPMLLAGWWLGRRIGTPLRELARHLEALIDFDFRQPPQIRSRIREVGRLGWVLQRMAGSLYNLQTITHTLNRESRLELMLEQVLQQLVGATALEGGGIYLYESDNACLRLNTRHLAGDYPPSLDCSGEDAVRLDADLVQLFAARDYLCIPLRDRSDALLGLLVLRLGELHREPRAQQSFRRFAEEIAGAAAVAIETRQLIESQQRLIDAIIRLLADAIDAKSPYTGGHCERVPQLAILLVEKAIACREGSFADFRMSEAELYEFRIAAWLHDCGKITSPEHVVDKATKLETLYNRLHEIRTRFEVLWRDAELDYWRALADGGDGTALQRQLQRRQDELQEDFAFVARCNIGGEDMDDEDIRRLERIAERRWWRHFDDRLGLSLEERQRLEGIAPRALPAEERLLADRPEHRQPWGSQRPPVEKDDPRNRWGFDMRLPPHAADRGELHNLRTRRGTLTDEERFKINEHIVQTLIMLSSLPLPPHLRKVPDIAANHHEKMDGSGYPRRLRREQLSLPERIVAVADIFEALTAHDRPYKPPKPLSEALQIMARMAREAHIDSEVFRLFLCSGAYLEYAQRFLAAAQIDAVDLDACLRDLPVAAEAMPVRDAVAGSMPR</sequence>
<dbReference type="Gene3D" id="3.30.450.20">
    <property type="entry name" value="PAS domain"/>
    <property type="match status" value="1"/>
</dbReference>
<keyword evidence="2" id="KW-0472">Membrane</keyword>
<dbReference type="CDD" id="cd00077">
    <property type="entry name" value="HDc"/>
    <property type="match status" value="1"/>
</dbReference>
<dbReference type="Gene3D" id="3.30.450.40">
    <property type="match status" value="1"/>
</dbReference>
<feature type="domain" description="HAMP" evidence="3">
    <location>
        <begin position="370"/>
        <end position="423"/>
    </location>
</feature>
<dbReference type="InterPro" id="IPR029016">
    <property type="entry name" value="GAF-like_dom_sf"/>
</dbReference>
<dbReference type="PROSITE" id="PS51832">
    <property type="entry name" value="HD_GYP"/>
    <property type="match status" value="1"/>
</dbReference>
<dbReference type="Gene3D" id="1.10.3210.10">
    <property type="entry name" value="Hypothetical protein af1432"/>
    <property type="match status" value="2"/>
</dbReference>
<dbReference type="STRING" id="1245526.SAMN05216580_2406"/>
<keyword evidence="2" id="KW-1133">Transmembrane helix</keyword>
<feature type="transmembrane region" description="Helical" evidence="2">
    <location>
        <begin position="12"/>
        <end position="33"/>
    </location>
</feature>
<dbReference type="GO" id="GO:0007165">
    <property type="term" value="P:signal transduction"/>
    <property type="evidence" value="ECO:0007669"/>
    <property type="project" value="InterPro"/>
</dbReference>
<name>A0A1H2HM69_9GAMM</name>
<evidence type="ECO:0000313" key="5">
    <source>
        <dbReference type="EMBL" id="SDU32950.1"/>
    </source>
</evidence>
<evidence type="ECO:0000256" key="1">
    <source>
        <dbReference type="SAM" id="MobiDB-lite"/>
    </source>
</evidence>
<dbReference type="GO" id="GO:0008081">
    <property type="term" value="F:phosphoric diester hydrolase activity"/>
    <property type="evidence" value="ECO:0007669"/>
    <property type="project" value="UniProtKB-ARBA"/>
</dbReference>
<organism evidence="5 6">
    <name type="scientific">Geopseudomonas guangdongensis</name>
    <dbReference type="NCBI Taxonomy" id="1245526"/>
    <lineage>
        <taxon>Bacteria</taxon>
        <taxon>Pseudomonadati</taxon>
        <taxon>Pseudomonadota</taxon>
        <taxon>Gammaproteobacteria</taxon>
        <taxon>Pseudomonadales</taxon>
        <taxon>Pseudomonadaceae</taxon>
        <taxon>Geopseudomonas</taxon>
    </lineage>
</organism>
<feature type="domain" description="HD-GYP" evidence="4">
    <location>
        <begin position="726"/>
        <end position="938"/>
    </location>
</feature>
<dbReference type="SUPFAM" id="SSF55781">
    <property type="entry name" value="GAF domain-like"/>
    <property type="match status" value="1"/>
</dbReference>
<dbReference type="Gene3D" id="6.10.340.10">
    <property type="match status" value="1"/>
</dbReference>
<proteinExistence type="predicted"/>
<keyword evidence="2" id="KW-0812">Transmembrane</keyword>
<dbReference type="PANTHER" id="PTHR43155">
    <property type="entry name" value="CYCLIC DI-GMP PHOSPHODIESTERASE PA4108-RELATED"/>
    <property type="match status" value="1"/>
</dbReference>
<protein>
    <submittedName>
        <fullName evidence="5">HAMP domain-containing protein</fullName>
    </submittedName>
</protein>
<accession>A0A1H2HM69</accession>
<dbReference type="InterPro" id="IPR003660">
    <property type="entry name" value="HAMP_dom"/>
</dbReference>
<dbReference type="SUPFAM" id="SSF103190">
    <property type="entry name" value="Sensory domain-like"/>
    <property type="match status" value="1"/>
</dbReference>
<dbReference type="GO" id="GO:0016020">
    <property type="term" value="C:membrane"/>
    <property type="evidence" value="ECO:0007669"/>
    <property type="project" value="InterPro"/>
</dbReference>
<dbReference type="Pfam" id="PF13487">
    <property type="entry name" value="HD_5"/>
    <property type="match status" value="1"/>
</dbReference>
<dbReference type="InterPro" id="IPR037522">
    <property type="entry name" value="HD_GYP_dom"/>
</dbReference>
<reference evidence="6" key="1">
    <citation type="submission" date="2016-10" db="EMBL/GenBank/DDBJ databases">
        <authorList>
            <person name="Varghese N."/>
            <person name="Submissions S."/>
        </authorList>
    </citation>
    <scope>NUCLEOTIDE SEQUENCE [LARGE SCALE GENOMIC DNA]</scope>
    <source>
        <strain evidence="6">CCTCC 2012022</strain>
    </source>
</reference>
<dbReference type="PROSITE" id="PS50885">
    <property type="entry name" value="HAMP"/>
    <property type="match status" value="1"/>
</dbReference>
<dbReference type="InterPro" id="IPR003607">
    <property type="entry name" value="HD/PDEase_dom"/>
</dbReference>
<dbReference type="Proteomes" id="UP000243063">
    <property type="component" value="Chromosome I"/>
</dbReference>
<dbReference type="EMBL" id="LT629780">
    <property type="protein sequence ID" value="SDU32950.1"/>
    <property type="molecule type" value="Genomic_DNA"/>
</dbReference>
<evidence type="ECO:0000259" key="3">
    <source>
        <dbReference type="PROSITE" id="PS50885"/>
    </source>
</evidence>
<gene>
    <name evidence="5" type="ORF">SAMN05216580_2406</name>
</gene>
<feature type="transmembrane region" description="Helical" evidence="2">
    <location>
        <begin position="351"/>
        <end position="369"/>
    </location>
</feature>
<dbReference type="AlphaFoldDB" id="A0A1H2HM69"/>
<evidence type="ECO:0000256" key="2">
    <source>
        <dbReference type="SAM" id="Phobius"/>
    </source>
</evidence>
<feature type="compositionally biased region" description="Basic and acidic residues" evidence="1">
    <location>
        <begin position="778"/>
        <end position="790"/>
    </location>
</feature>
<feature type="region of interest" description="Disordered" evidence="1">
    <location>
        <begin position="762"/>
        <end position="806"/>
    </location>
</feature>
<dbReference type="PANTHER" id="PTHR43155:SF2">
    <property type="entry name" value="CYCLIC DI-GMP PHOSPHODIESTERASE PA4108"/>
    <property type="match status" value="1"/>
</dbReference>
<dbReference type="RefSeq" id="WP_231975243.1">
    <property type="nucleotide sequence ID" value="NZ_LT629780.1"/>
</dbReference>
<dbReference type="InterPro" id="IPR029151">
    <property type="entry name" value="Sensor-like_sf"/>
</dbReference>
<dbReference type="SUPFAM" id="SSF109604">
    <property type="entry name" value="HD-domain/PDEase-like"/>
    <property type="match status" value="2"/>
</dbReference>
<dbReference type="SMART" id="SM00471">
    <property type="entry name" value="HDc"/>
    <property type="match status" value="1"/>
</dbReference>
<evidence type="ECO:0000313" key="6">
    <source>
        <dbReference type="Proteomes" id="UP000243063"/>
    </source>
</evidence>